<keyword evidence="16" id="KW-1185">Reference proteome</keyword>
<dbReference type="Pfam" id="PF00367">
    <property type="entry name" value="PTS_EIIB"/>
    <property type="match status" value="1"/>
</dbReference>
<dbReference type="OrthoDB" id="7571469at2"/>
<keyword evidence="7 12" id="KW-0812">Transmembrane</keyword>
<dbReference type="PROSITE" id="PS51103">
    <property type="entry name" value="PTS_EIIC_TYPE_1"/>
    <property type="match status" value="1"/>
</dbReference>
<dbReference type="EMBL" id="QGTS01000009">
    <property type="protein sequence ID" value="PWW06961.1"/>
    <property type="molecule type" value="Genomic_DNA"/>
</dbReference>
<dbReference type="NCBIfam" id="TIGR00826">
    <property type="entry name" value="EIIB_glc"/>
    <property type="match status" value="1"/>
</dbReference>
<dbReference type="InterPro" id="IPR013013">
    <property type="entry name" value="PTS_EIIC_1"/>
</dbReference>
<evidence type="ECO:0000256" key="8">
    <source>
        <dbReference type="ARBA" id="ARBA00022777"/>
    </source>
</evidence>
<dbReference type="InterPro" id="IPR050429">
    <property type="entry name" value="PTS_Glucose_EIICBA"/>
</dbReference>
<dbReference type="InterPro" id="IPR001996">
    <property type="entry name" value="PTS_IIB_1"/>
</dbReference>
<keyword evidence="3" id="KW-1003">Cell membrane</keyword>
<evidence type="ECO:0000313" key="16">
    <source>
        <dbReference type="Proteomes" id="UP000246744"/>
    </source>
</evidence>
<gene>
    <name evidence="15" type="ORF">DES37_10979</name>
</gene>
<keyword evidence="6" id="KW-0598">Phosphotransferase system</keyword>
<sequence>MSNANKSTIWEFLQSLGKTFMLPVALLAFSGILLGVGSSFSSSAVKAAIPLLDNNWLQYLFMWMTKIGLVAFIFLPVMFAVAIPLGLAREEKGVAGFAGFVGYAAFNLAINFFLTVAGVLDDPAARTAYGVKNIIGIESIDTGILGAVIVGVIVARLHQRYYTFKMPDALAFFGGARFVPIISAIVLGVVGVFIPYVWPYFAAGINSIGHVIEKAGVFGPMLFGTGERLLLPVGLHHILVALIRFTEAGGTMDVCGQTVSGALNIFYSELSCPTTTAFTPEVTAFLSQGKMPAFLGGLPGAALAMYHCARPENRSKIKALLISGVVACVIGGITEPLEFLFLFVAPVLYLIHAILTGIGFMLMGMLDVTIGNTDGNLIDFLVFGVLQGTATKWYLVPLVAGIWFAVYYGVFKFAITRFNLKTPGREVDNAAVDQELQAVFVNESGKGAAVLAALGGKENITSLDNCITRLRLSVNDMSLVDDAKLKALGALGVVKLDKHSLQVVIGTQVHLVKNEMQAIISAS</sequence>
<dbReference type="GO" id="GO:0009401">
    <property type="term" value="P:phosphoenolpyruvate-dependent sugar phosphotransferase system"/>
    <property type="evidence" value="ECO:0007669"/>
    <property type="project" value="UniProtKB-KW"/>
</dbReference>
<dbReference type="PROSITE" id="PS01035">
    <property type="entry name" value="PTS_EIIB_TYPE_1_CYS"/>
    <property type="match status" value="1"/>
</dbReference>
<dbReference type="GO" id="GO:0005886">
    <property type="term" value="C:plasma membrane"/>
    <property type="evidence" value="ECO:0007669"/>
    <property type="project" value="UniProtKB-SubCell"/>
</dbReference>
<dbReference type="SUPFAM" id="SSF55604">
    <property type="entry name" value="Glucose permease domain IIB"/>
    <property type="match status" value="1"/>
</dbReference>
<reference evidence="15 16" key="1">
    <citation type="submission" date="2018-05" db="EMBL/GenBank/DDBJ databases">
        <title>Genomic Encyclopedia of Type Strains, Phase IV (KMG-IV): sequencing the most valuable type-strain genomes for metagenomic binning, comparative biology and taxonomic classification.</title>
        <authorList>
            <person name="Goeker M."/>
        </authorList>
    </citation>
    <scope>NUCLEOTIDE SEQUENCE [LARGE SCALE GENOMIC DNA]</scope>
    <source>
        <strain evidence="15 16">DSM 19579</strain>
    </source>
</reference>
<feature type="transmembrane region" description="Helical" evidence="12">
    <location>
        <begin position="134"/>
        <end position="157"/>
    </location>
</feature>
<dbReference type="InterPro" id="IPR003352">
    <property type="entry name" value="PTS_EIIC"/>
</dbReference>
<evidence type="ECO:0000256" key="1">
    <source>
        <dbReference type="ARBA" id="ARBA00004651"/>
    </source>
</evidence>
<dbReference type="GO" id="GO:0008982">
    <property type="term" value="F:protein-N(PI)-phosphohistidine-sugar phosphotransferase activity"/>
    <property type="evidence" value="ECO:0007669"/>
    <property type="project" value="InterPro"/>
</dbReference>
<dbReference type="GO" id="GO:1904659">
    <property type="term" value="P:D-glucose transmembrane transport"/>
    <property type="evidence" value="ECO:0007669"/>
    <property type="project" value="TreeGrafter"/>
</dbReference>
<evidence type="ECO:0000256" key="7">
    <source>
        <dbReference type="ARBA" id="ARBA00022692"/>
    </source>
</evidence>
<evidence type="ECO:0000256" key="9">
    <source>
        <dbReference type="ARBA" id="ARBA00022989"/>
    </source>
</evidence>
<accession>A0A317PYN2</accession>
<dbReference type="AlphaFoldDB" id="A0A317PYN2"/>
<dbReference type="InterPro" id="IPR018113">
    <property type="entry name" value="PTrfase_EIIB_Cys"/>
</dbReference>
<dbReference type="NCBIfam" id="TIGR02004">
    <property type="entry name" value="PTS-IIBC-malX"/>
    <property type="match status" value="1"/>
</dbReference>
<dbReference type="Proteomes" id="UP000246744">
    <property type="component" value="Unassembled WGS sequence"/>
</dbReference>
<keyword evidence="5" id="KW-0808">Transferase</keyword>
<dbReference type="Pfam" id="PF02378">
    <property type="entry name" value="PTS_EIIC"/>
    <property type="match status" value="1"/>
</dbReference>
<evidence type="ECO:0000259" key="13">
    <source>
        <dbReference type="PROSITE" id="PS51098"/>
    </source>
</evidence>
<feature type="transmembrane region" description="Helical" evidence="12">
    <location>
        <begin position="393"/>
        <end position="415"/>
    </location>
</feature>
<evidence type="ECO:0000256" key="6">
    <source>
        <dbReference type="ARBA" id="ARBA00022683"/>
    </source>
</evidence>
<evidence type="ECO:0000256" key="10">
    <source>
        <dbReference type="ARBA" id="ARBA00023136"/>
    </source>
</evidence>
<dbReference type="Gene3D" id="3.30.1360.60">
    <property type="entry name" value="Glucose permease domain IIB"/>
    <property type="match status" value="1"/>
</dbReference>
<evidence type="ECO:0000256" key="4">
    <source>
        <dbReference type="ARBA" id="ARBA00022597"/>
    </source>
</evidence>
<organism evidence="15 16">
    <name type="scientific">Mangrovibacter plantisponsor</name>
    <dbReference type="NCBI Taxonomy" id="451513"/>
    <lineage>
        <taxon>Bacteria</taxon>
        <taxon>Pseudomonadati</taxon>
        <taxon>Pseudomonadota</taxon>
        <taxon>Gammaproteobacteria</taxon>
        <taxon>Enterobacterales</taxon>
        <taxon>Enterobacteriaceae</taxon>
        <taxon>Mangrovibacter</taxon>
    </lineage>
</organism>
<feature type="transmembrane region" description="Helical" evidence="12">
    <location>
        <begin position="339"/>
        <end position="362"/>
    </location>
</feature>
<dbReference type="GO" id="GO:0016301">
    <property type="term" value="F:kinase activity"/>
    <property type="evidence" value="ECO:0007669"/>
    <property type="project" value="UniProtKB-KW"/>
</dbReference>
<dbReference type="RefSeq" id="WP_110026625.1">
    <property type="nucleotide sequence ID" value="NZ_QGTS01000009.1"/>
</dbReference>
<protein>
    <submittedName>
        <fullName evidence="15">PTS system IIB component (Glc family) /PTS system IIC component (Glc family)</fullName>
    </submittedName>
</protein>
<dbReference type="FunFam" id="3.30.1360.60:FF:000001">
    <property type="entry name" value="PTS system glucose-specific IIBC component PtsG"/>
    <property type="match status" value="1"/>
</dbReference>
<dbReference type="PANTHER" id="PTHR30009:SF20">
    <property type="entry name" value="PTS SYSTEM GLUCOSE-SPECIFIC EIICB COMPONENT-RELATED"/>
    <property type="match status" value="1"/>
</dbReference>
<evidence type="ECO:0000256" key="11">
    <source>
        <dbReference type="PROSITE-ProRule" id="PRU00421"/>
    </source>
</evidence>
<evidence type="ECO:0000259" key="14">
    <source>
        <dbReference type="PROSITE" id="PS51103"/>
    </source>
</evidence>
<dbReference type="InterPro" id="IPR036878">
    <property type="entry name" value="Glu_permease_IIB"/>
</dbReference>
<evidence type="ECO:0000313" key="15">
    <source>
        <dbReference type="EMBL" id="PWW06961.1"/>
    </source>
</evidence>
<feature type="active site" description="Phosphocysteine intermediate; for EIIB activity" evidence="11">
    <location>
        <position position="466"/>
    </location>
</feature>
<feature type="transmembrane region" description="Helical" evidence="12">
    <location>
        <begin position="178"/>
        <end position="198"/>
    </location>
</feature>
<evidence type="ECO:0000256" key="3">
    <source>
        <dbReference type="ARBA" id="ARBA00022475"/>
    </source>
</evidence>
<feature type="transmembrane region" description="Helical" evidence="12">
    <location>
        <begin position="316"/>
        <end position="333"/>
    </location>
</feature>
<dbReference type="PROSITE" id="PS51098">
    <property type="entry name" value="PTS_EIIB_TYPE_1"/>
    <property type="match status" value="1"/>
</dbReference>
<comment type="subcellular location">
    <subcellularLocation>
        <location evidence="1">Cell membrane</location>
        <topology evidence="1">Multi-pass membrane protein</topology>
    </subcellularLocation>
</comment>
<dbReference type="CDD" id="cd00212">
    <property type="entry name" value="PTS_IIB_glc"/>
    <property type="match status" value="1"/>
</dbReference>
<dbReference type="GO" id="GO:0090564">
    <property type="term" value="F:protein-phosphocysteine-glucose phosphotransferase system transporter activity"/>
    <property type="evidence" value="ECO:0007669"/>
    <property type="project" value="TreeGrafter"/>
</dbReference>
<keyword evidence="10 12" id="KW-0472">Membrane</keyword>
<feature type="transmembrane region" description="Helical" evidence="12">
    <location>
        <begin position="63"/>
        <end position="87"/>
    </location>
</feature>
<evidence type="ECO:0000256" key="12">
    <source>
        <dbReference type="SAM" id="Phobius"/>
    </source>
</evidence>
<feature type="domain" description="PTS EIIB type-1" evidence="13">
    <location>
        <begin position="444"/>
        <end position="523"/>
    </location>
</feature>
<name>A0A317PYN2_9ENTR</name>
<feature type="domain" description="PTS EIIC type-1" evidence="14">
    <location>
        <begin position="7"/>
        <end position="427"/>
    </location>
</feature>
<evidence type="ECO:0000256" key="2">
    <source>
        <dbReference type="ARBA" id="ARBA00022448"/>
    </source>
</evidence>
<evidence type="ECO:0000256" key="5">
    <source>
        <dbReference type="ARBA" id="ARBA00022679"/>
    </source>
</evidence>
<proteinExistence type="predicted"/>
<dbReference type="InterPro" id="IPR011301">
    <property type="entry name" value="PTS_Mal/Glc-sp_IIBC_component"/>
</dbReference>
<keyword evidence="4" id="KW-0762">Sugar transport</keyword>
<keyword evidence="9 12" id="KW-1133">Transmembrane helix</keyword>
<feature type="transmembrane region" description="Helical" evidence="12">
    <location>
        <begin position="94"/>
        <end position="114"/>
    </location>
</feature>
<comment type="caution">
    <text evidence="15">The sequence shown here is derived from an EMBL/GenBank/DDBJ whole genome shotgun (WGS) entry which is preliminary data.</text>
</comment>
<keyword evidence="8" id="KW-0418">Kinase</keyword>
<dbReference type="PANTHER" id="PTHR30009">
    <property type="entry name" value="CYTOCHROME C-TYPE SYNTHESIS PROTEIN AND PTS TRANSMEMBRANE COMPONENT"/>
    <property type="match status" value="1"/>
</dbReference>
<keyword evidence="2" id="KW-0813">Transport</keyword>
<dbReference type="NCBIfam" id="NF007509">
    <property type="entry name" value="PRK10110.1"/>
    <property type="match status" value="1"/>
</dbReference>